<evidence type="ECO:0000313" key="4">
    <source>
        <dbReference type="RefSeq" id="XP_033583092.1"/>
    </source>
</evidence>
<organism evidence="2">
    <name type="scientific">Mytilinidion resinicola</name>
    <dbReference type="NCBI Taxonomy" id="574789"/>
    <lineage>
        <taxon>Eukaryota</taxon>
        <taxon>Fungi</taxon>
        <taxon>Dikarya</taxon>
        <taxon>Ascomycota</taxon>
        <taxon>Pezizomycotina</taxon>
        <taxon>Dothideomycetes</taxon>
        <taxon>Pleosporomycetidae</taxon>
        <taxon>Mytilinidiales</taxon>
        <taxon>Mytilinidiaceae</taxon>
        <taxon>Mytilinidion</taxon>
    </lineage>
</organism>
<accession>A0A6A6Z5M1</accession>
<dbReference type="Proteomes" id="UP000504636">
    <property type="component" value="Unplaced"/>
</dbReference>
<dbReference type="GeneID" id="54464172"/>
<reference evidence="4" key="3">
    <citation type="submission" date="2025-04" db="UniProtKB">
        <authorList>
            <consortium name="RefSeq"/>
        </authorList>
    </citation>
    <scope>IDENTIFICATION</scope>
    <source>
        <strain evidence="4">CBS 304.34</strain>
    </source>
</reference>
<feature type="compositionally biased region" description="Low complexity" evidence="1">
    <location>
        <begin position="1"/>
        <end position="23"/>
    </location>
</feature>
<protein>
    <submittedName>
        <fullName evidence="2 4">Uncharacterized protein</fullName>
    </submittedName>
</protein>
<gene>
    <name evidence="2 4" type="ORF">BDZ99DRAFT_494012</name>
</gene>
<feature type="compositionally biased region" description="Polar residues" evidence="1">
    <location>
        <begin position="25"/>
        <end position="34"/>
    </location>
</feature>
<dbReference type="OrthoDB" id="10661147at2759"/>
<keyword evidence="3" id="KW-1185">Reference proteome</keyword>
<evidence type="ECO:0000256" key="1">
    <source>
        <dbReference type="SAM" id="MobiDB-lite"/>
    </source>
</evidence>
<name>A0A6A6Z5M1_9PEZI</name>
<reference evidence="2 4" key="1">
    <citation type="journal article" date="2020" name="Stud. Mycol.">
        <title>101 Dothideomycetes genomes: a test case for predicting lifestyles and emergence of pathogens.</title>
        <authorList>
            <person name="Haridas S."/>
            <person name="Albert R."/>
            <person name="Binder M."/>
            <person name="Bloem J."/>
            <person name="Labutti K."/>
            <person name="Salamov A."/>
            <person name="Andreopoulos B."/>
            <person name="Baker S."/>
            <person name="Barry K."/>
            <person name="Bills G."/>
            <person name="Bluhm B."/>
            <person name="Cannon C."/>
            <person name="Castanera R."/>
            <person name="Culley D."/>
            <person name="Daum C."/>
            <person name="Ezra D."/>
            <person name="Gonzalez J."/>
            <person name="Henrissat B."/>
            <person name="Kuo A."/>
            <person name="Liang C."/>
            <person name="Lipzen A."/>
            <person name="Lutzoni F."/>
            <person name="Magnuson J."/>
            <person name="Mondo S."/>
            <person name="Nolan M."/>
            <person name="Ohm R."/>
            <person name="Pangilinan J."/>
            <person name="Park H.-J."/>
            <person name="Ramirez L."/>
            <person name="Alfaro M."/>
            <person name="Sun H."/>
            <person name="Tritt A."/>
            <person name="Yoshinaga Y."/>
            <person name="Zwiers L.-H."/>
            <person name="Turgeon B."/>
            <person name="Goodwin S."/>
            <person name="Spatafora J."/>
            <person name="Crous P."/>
            <person name="Grigoriev I."/>
        </authorList>
    </citation>
    <scope>NUCLEOTIDE SEQUENCE</scope>
    <source>
        <strain evidence="2 4">CBS 304.34</strain>
    </source>
</reference>
<proteinExistence type="predicted"/>
<dbReference type="AlphaFoldDB" id="A0A6A6Z5M1"/>
<feature type="region of interest" description="Disordered" evidence="1">
    <location>
        <begin position="1"/>
        <end position="57"/>
    </location>
</feature>
<dbReference type="EMBL" id="MU003693">
    <property type="protein sequence ID" value="KAF2816128.1"/>
    <property type="molecule type" value="Genomic_DNA"/>
</dbReference>
<evidence type="ECO:0000313" key="2">
    <source>
        <dbReference type="EMBL" id="KAF2816128.1"/>
    </source>
</evidence>
<evidence type="ECO:0000313" key="3">
    <source>
        <dbReference type="Proteomes" id="UP000504636"/>
    </source>
</evidence>
<dbReference type="RefSeq" id="XP_033583092.1">
    <property type="nucleotide sequence ID" value="XM_033723279.1"/>
</dbReference>
<sequence length="182" mass="20155">MPIASISGLHSSSSSGSVGPALSFHGSSTSPASYSSNGDSTSSHESDSSTYASSENPPWRKLSEYGNFDESEPHIGFINLERFLLVLDAMGNLGVEGYTNYDWVSYAFFRAAQFWDERLLYRNGEVILMRFLGAIPSNCKGITTLERVENAFVETSLECGDQYPVWEGAYYYEEQSSQSDEQ</sequence>
<reference evidence="4" key="2">
    <citation type="submission" date="2020-04" db="EMBL/GenBank/DDBJ databases">
        <authorList>
            <consortium name="NCBI Genome Project"/>
        </authorList>
    </citation>
    <scope>NUCLEOTIDE SEQUENCE</scope>
    <source>
        <strain evidence="4">CBS 304.34</strain>
    </source>
</reference>